<proteinExistence type="predicted"/>
<accession>A0A1V6RWB5</accession>
<dbReference type="Proteomes" id="UP000191342">
    <property type="component" value="Unassembled WGS sequence"/>
</dbReference>
<evidence type="ECO:0000256" key="1">
    <source>
        <dbReference type="SAM" id="MobiDB-lite"/>
    </source>
</evidence>
<dbReference type="EMBL" id="MLQL01000226">
    <property type="protein sequence ID" value="OQE05810.1"/>
    <property type="molecule type" value="Genomic_DNA"/>
</dbReference>
<feature type="compositionally biased region" description="Polar residues" evidence="1">
    <location>
        <begin position="12"/>
        <end position="26"/>
    </location>
</feature>
<name>A0A1V6RWB5_9EURO</name>
<reference evidence="3" key="1">
    <citation type="journal article" date="2017" name="Nat. Microbiol.">
        <title>Global analysis of biosynthetic gene clusters reveals vast potential of secondary metabolite production in Penicillium species.</title>
        <authorList>
            <person name="Nielsen J.C."/>
            <person name="Grijseels S."/>
            <person name="Prigent S."/>
            <person name="Ji B."/>
            <person name="Dainat J."/>
            <person name="Nielsen K.F."/>
            <person name="Frisvad J.C."/>
            <person name="Workman M."/>
            <person name="Nielsen J."/>
        </authorList>
    </citation>
    <scope>NUCLEOTIDE SEQUENCE [LARGE SCALE GENOMIC DNA]</scope>
    <source>
        <strain evidence="3">IBT 14082</strain>
    </source>
</reference>
<protein>
    <submittedName>
        <fullName evidence="2">Uncharacterized protein</fullName>
    </submittedName>
</protein>
<gene>
    <name evidence="2" type="ORF">PENFLA_c226G08656</name>
</gene>
<feature type="compositionally biased region" description="Low complexity" evidence="1">
    <location>
        <begin position="27"/>
        <end position="42"/>
    </location>
</feature>
<keyword evidence="3" id="KW-1185">Reference proteome</keyword>
<dbReference type="OrthoDB" id="4315250at2759"/>
<feature type="region of interest" description="Disordered" evidence="1">
    <location>
        <begin position="1"/>
        <end position="50"/>
    </location>
</feature>
<organism evidence="2 3">
    <name type="scientific">Penicillium flavigenum</name>
    <dbReference type="NCBI Taxonomy" id="254877"/>
    <lineage>
        <taxon>Eukaryota</taxon>
        <taxon>Fungi</taxon>
        <taxon>Dikarya</taxon>
        <taxon>Ascomycota</taxon>
        <taxon>Pezizomycotina</taxon>
        <taxon>Eurotiomycetes</taxon>
        <taxon>Eurotiomycetidae</taxon>
        <taxon>Eurotiales</taxon>
        <taxon>Aspergillaceae</taxon>
        <taxon>Penicillium</taxon>
    </lineage>
</organism>
<dbReference type="AlphaFoldDB" id="A0A1V6RWB5"/>
<evidence type="ECO:0000313" key="2">
    <source>
        <dbReference type="EMBL" id="OQE05810.1"/>
    </source>
</evidence>
<evidence type="ECO:0000313" key="3">
    <source>
        <dbReference type="Proteomes" id="UP000191342"/>
    </source>
</evidence>
<comment type="caution">
    <text evidence="2">The sequence shown here is derived from an EMBL/GenBank/DDBJ whole genome shotgun (WGS) entry which is preliminary data.</text>
</comment>
<sequence>MANGIKQEQEQETSTVVPSRSATQDAPGSNVVEVESSGSSPSKNQAPKKFNVQDYMASVEKMEKWNAMSEAEREKRYRIALANYDHYREERLNKGDVEVEDEL</sequence>